<name>A0A0V8JPG6_9BACI</name>
<accession>A0A0V8JPG6</accession>
<dbReference type="SUPFAM" id="SSF52172">
    <property type="entry name" value="CheY-like"/>
    <property type="match status" value="1"/>
</dbReference>
<dbReference type="InterPro" id="IPR001789">
    <property type="entry name" value="Sig_transdc_resp-reg_receiver"/>
</dbReference>
<dbReference type="PANTHER" id="PTHR42713:SF3">
    <property type="entry name" value="TRANSCRIPTIONAL REGULATORY PROTEIN HPTR"/>
    <property type="match status" value="1"/>
</dbReference>
<evidence type="ECO:0000259" key="9">
    <source>
        <dbReference type="PROSITE" id="PS01124"/>
    </source>
</evidence>
<dbReference type="InterPro" id="IPR018062">
    <property type="entry name" value="HTH_AraC-typ_CS"/>
</dbReference>
<dbReference type="SMART" id="SM00448">
    <property type="entry name" value="REC"/>
    <property type="match status" value="1"/>
</dbReference>
<comment type="subcellular location">
    <subcellularLocation>
        <location evidence="1">Cytoplasm</location>
    </subcellularLocation>
</comment>
<dbReference type="InterPro" id="IPR009057">
    <property type="entry name" value="Homeodomain-like_sf"/>
</dbReference>
<dbReference type="RefSeq" id="WP_062686511.1">
    <property type="nucleotide sequence ID" value="NZ_KQ758633.1"/>
</dbReference>
<keyword evidence="6" id="KW-0238">DNA-binding</keyword>
<dbReference type="SUPFAM" id="SSF46689">
    <property type="entry name" value="Homeodomain-like"/>
    <property type="match status" value="2"/>
</dbReference>
<dbReference type="PROSITE" id="PS00041">
    <property type="entry name" value="HTH_ARAC_FAMILY_1"/>
    <property type="match status" value="1"/>
</dbReference>
<reference evidence="11 12" key="1">
    <citation type="submission" date="2015-11" db="EMBL/GenBank/DDBJ databases">
        <title>Bacillus caseinolyticus sp nov.</title>
        <authorList>
            <person name="Dastager S.G."/>
            <person name="Mawlankar R."/>
        </authorList>
    </citation>
    <scope>NUCLEOTIDE SEQUENCE [LARGE SCALE GENOMIC DNA]</scope>
    <source>
        <strain evidence="11 12">SGD-V-76</strain>
    </source>
</reference>
<dbReference type="InterPro" id="IPR018060">
    <property type="entry name" value="HTH_AraC"/>
</dbReference>
<dbReference type="GO" id="GO:0003700">
    <property type="term" value="F:DNA-binding transcription factor activity"/>
    <property type="evidence" value="ECO:0007669"/>
    <property type="project" value="InterPro"/>
</dbReference>
<dbReference type="CDD" id="cd17536">
    <property type="entry name" value="REC_YesN-like"/>
    <property type="match status" value="1"/>
</dbReference>
<dbReference type="Gene3D" id="3.40.50.2300">
    <property type="match status" value="1"/>
</dbReference>
<dbReference type="SMART" id="SM00342">
    <property type="entry name" value="HTH_ARAC"/>
    <property type="match status" value="1"/>
</dbReference>
<dbReference type="EMBL" id="LNQP01000013">
    <property type="protein sequence ID" value="KSU88881.1"/>
    <property type="molecule type" value="Genomic_DNA"/>
</dbReference>
<evidence type="ECO:0000256" key="6">
    <source>
        <dbReference type="ARBA" id="ARBA00023125"/>
    </source>
</evidence>
<evidence type="ECO:0000313" key="11">
    <source>
        <dbReference type="EMBL" id="KSU88881.1"/>
    </source>
</evidence>
<dbReference type="PANTHER" id="PTHR42713">
    <property type="entry name" value="HISTIDINE KINASE-RELATED"/>
    <property type="match status" value="1"/>
</dbReference>
<evidence type="ECO:0000256" key="1">
    <source>
        <dbReference type="ARBA" id="ARBA00004496"/>
    </source>
</evidence>
<dbReference type="InterPro" id="IPR020449">
    <property type="entry name" value="Tscrpt_reg_AraC-type_HTH"/>
</dbReference>
<keyword evidence="5" id="KW-0805">Transcription regulation</keyword>
<dbReference type="Pfam" id="PF12833">
    <property type="entry name" value="HTH_18"/>
    <property type="match status" value="1"/>
</dbReference>
<dbReference type="InterPro" id="IPR051552">
    <property type="entry name" value="HptR"/>
</dbReference>
<keyword evidence="4" id="KW-0902">Two-component regulatory system</keyword>
<sequence length="528" mass="62191">MKVLIVDDEEHVREGIKLLGDWDTHHIESIIEAENGEQAIALIREQKPQIVFTDMKMPNMGGIALLEWMKEHTPHTKTIVVTGYDDYHYMRKAIHFGSTDYILKPVDPSILNDTLTRAVNEWHKEENERKQHNNSYQLINEMKPMYRDRKLTQIINNYVLQNAVYEELGFHSNSEYEVAIIRVDEATIQAFGGDRDLAYFSILNVANELLVEKENGVAFRYLSQKGEIVMIFWDHFSEIKQLLNKLHKEIFLAFNVCCPLAKGRHVESVSVLLESYQTAKDALLASNVLADSCVEFYESAGSLKRGSVLLNLMDYNTKIVEGMQIGKIDAFTTIFDEVKNAVKQANYLSLKELLHIEKEYQLLSEHWLKKYEISYNAQSHYEKALAAFFDVKGRFDFDRYMNRKQREIVRFLNIVKRDKQKNNRDIIYEIEQFLQMNYDRDVKLQEIAERFYLSREYISRKFKQEFQENISDYIVKVRMSKAKSLLKNEQLKIYEVANMIGYQDDKYFRKVFKKLEGLTPNEYRQLSV</sequence>
<feature type="domain" description="HTH araC/xylS-type" evidence="9">
    <location>
        <begin position="428"/>
        <end position="526"/>
    </location>
</feature>
<evidence type="ECO:0000256" key="4">
    <source>
        <dbReference type="ARBA" id="ARBA00023012"/>
    </source>
</evidence>
<keyword evidence="2" id="KW-0963">Cytoplasm</keyword>
<dbReference type="Proteomes" id="UP000053681">
    <property type="component" value="Unassembled WGS sequence"/>
</dbReference>
<evidence type="ECO:0000256" key="5">
    <source>
        <dbReference type="ARBA" id="ARBA00023015"/>
    </source>
</evidence>
<dbReference type="PRINTS" id="PR00032">
    <property type="entry name" value="HTHARAC"/>
</dbReference>
<feature type="domain" description="Response regulatory" evidence="10">
    <location>
        <begin position="2"/>
        <end position="119"/>
    </location>
</feature>
<evidence type="ECO:0000256" key="8">
    <source>
        <dbReference type="PROSITE-ProRule" id="PRU00169"/>
    </source>
</evidence>
<gene>
    <name evidence="11" type="ORF">AS180_05115</name>
</gene>
<comment type="caution">
    <text evidence="11">The sequence shown here is derived from an EMBL/GenBank/DDBJ whole genome shotgun (WGS) entry which is preliminary data.</text>
</comment>
<dbReference type="GO" id="GO:0000160">
    <property type="term" value="P:phosphorelay signal transduction system"/>
    <property type="evidence" value="ECO:0007669"/>
    <property type="project" value="UniProtKB-KW"/>
</dbReference>
<evidence type="ECO:0000313" key="12">
    <source>
        <dbReference type="Proteomes" id="UP000053681"/>
    </source>
</evidence>
<dbReference type="Gene3D" id="1.10.10.60">
    <property type="entry name" value="Homeodomain-like"/>
    <property type="match status" value="2"/>
</dbReference>
<dbReference type="GO" id="GO:0043565">
    <property type="term" value="F:sequence-specific DNA binding"/>
    <property type="evidence" value="ECO:0007669"/>
    <property type="project" value="InterPro"/>
</dbReference>
<dbReference type="InterPro" id="IPR011006">
    <property type="entry name" value="CheY-like_superfamily"/>
</dbReference>
<evidence type="ECO:0000259" key="10">
    <source>
        <dbReference type="PROSITE" id="PS50110"/>
    </source>
</evidence>
<dbReference type="Pfam" id="PF00072">
    <property type="entry name" value="Response_reg"/>
    <property type="match status" value="1"/>
</dbReference>
<proteinExistence type="predicted"/>
<organism evidence="11 12">
    <name type="scientific">Priestia veravalensis</name>
    <dbReference type="NCBI Taxonomy" id="1414648"/>
    <lineage>
        <taxon>Bacteria</taxon>
        <taxon>Bacillati</taxon>
        <taxon>Bacillota</taxon>
        <taxon>Bacilli</taxon>
        <taxon>Bacillales</taxon>
        <taxon>Bacillaceae</taxon>
        <taxon>Priestia</taxon>
    </lineage>
</organism>
<feature type="modified residue" description="4-aspartylphosphate" evidence="8">
    <location>
        <position position="54"/>
    </location>
</feature>
<dbReference type="PROSITE" id="PS50110">
    <property type="entry name" value="RESPONSE_REGULATORY"/>
    <property type="match status" value="1"/>
</dbReference>
<dbReference type="GO" id="GO:0005737">
    <property type="term" value="C:cytoplasm"/>
    <property type="evidence" value="ECO:0007669"/>
    <property type="project" value="UniProtKB-SubCell"/>
</dbReference>
<evidence type="ECO:0000256" key="2">
    <source>
        <dbReference type="ARBA" id="ARBA00022490"/>
    </source>
</evidence>
<evidence type="ECO:0000256" key="3">
    <source>
        <dbReference type="ARBA" id="ARBA00022553"/>
    </source>
</evidence>
<keyword evidence="7" id="KW-0804">Transcription</keyword>
<keyword evidence="3 8" id="KW-0597">Phosphoprotein</keyword>
<evidence type="ECO:0000256" key="7">
    <source>
        <dbReference type="ARBA" id="ARBA00023163"/>
    </source>
</evidence>
<dbReference type="AlphaFoldDB" id="A0A0V8JPG6"/>
<keyword evidence="12" id="KW-1185">Reference proteome</keyword>
<dbReference type="PROSITE" id="PS01124">
    <property type="entry name" value="HTH_ARAC_FAMILY_2"/>
    <property type="match status" value="1"/>
</dbReference>
<protein>
    <submittedName>
        <fullName evidence="11">AraC family transcriptional regulator</fullName>
    </submittedName>
</protein>